<dbReference type="Proteomes" id="UP000018201">
    <property type="component" value="Unassembled WGS sequence"/>
</dbReference>
<reference evidence="2" key="2">
    <citation type="submission" date="2013-10" db="EMBL/GenBank/DDBJ databases">
        <authorList>
            <person name="Aslett M."/>
        </authorList>
    </citation>
    <scope>NUCLEOTIDE SEQUENCE [LARGE SCALE GENOMIC DNA]</scope>
    <source>
        <strain evidence="2">Houghton</strain>
    </source>
</reference>
<gene>
    <name evidence="2" type="ORF">EPH_0073950</name>
</gene>
<keyword evidence="3" id="KW-1185">Reference proteome</keyword>
<dbReference type="AlphaFoldDB" id="U6H1U3"/>
<evidence type="ECO:0000313" key="2">
    <source>
        <dbReference type="EMBL" id="CDI86516.1"/>
    </source>
</evidence>
<evidence type="ECO:0000313" key="3">
    <source>
        <dbReference type="Proteomes" id="UP000018201"/>
    </source>
</evidence>
<name>U6H1U3_9EIME</name>
<sequence length="665" mass="72948">MKYVGVWRSLLLLSSTKVCLEWAGASQFPGAYQQWETNAELNTEPWGVATDSVGENDSIQQRTVNASLVADEDLLALPAVEIAAPSVEVPADVGKPGGGKPTVKNVALGVSLMLLMCLGLFAVARKEKVPTPAPPKEEELPVAKPKLTTHEQLRIRVERARAVSRIAERIASAIDDPEAAALQAQIKRNLDDAKNAKDDSTVEGNLRAANELINEMDMLAREYCALLVDKYSTSPPIPDLLIKLDGQEVPFLEIVDGFHGNNVVKNVANSLISLQKTSEKAKTFVVQLGEEIASAPAYSDERDRLQLEKEASRLEYLKSLVASRSREVSVGTKLKKEAVEGLHALMCRDGKESVLLLENDVDLLEISIKVMQKRDPPPGVEPADYQNACAALGVRLKDLQGTEHELHAHLEELQRSRALQPMCQADSELVKTIKKAKADLTNVWKTAAAVDRGFDRIGEESKNLIPTKVLNGHETVASEVGYIDNSMKTLEGQIKKLAEGREPVSDEDVPGLSTTITNDIVSRSKGIMAVAEGIRHRSRGRMHLNFQQVGPQDVASIVEEYKGQMVSLARTRKGADMLHVEAGYFVALEEELKRQLEEAEEVAAFMFPDDNSRCQKLARLKRRFDETTQSIGRAKNVADAADTLSLSGGLLDSMHELVREALKSH</sequence>
<organism evidence="2 3">
    <name type="scientific">Eimeria praecox</name>
    <dbReference type="NCBI Taxonomy" id="51316"/>
    <lineage>
        <taxon>Eukaryota</taxon>
        <taxon>Sar</taxon>
        <taxon>Alveolata</taxon>
        <taxon>Apicomplexa</taxon>
        <taxon>Conoidasida</taxon>
        <taxon>Coccidia</taxon>
        <taxon>Eucoccidiorida</taxon>
        <taxon>Eimeriorina</taxon>
        <taxon>Eimeriidae</taxon>
        <taxon>Eimeria</taxon>
    </lineage>
</organism>
<dbReference type="VEuPathDB" id="ToxoDB:EPH_0073950"/>
<dbReference type="OrthoDB" id="348202at2759"/>
<proteinExistence type="predicted"/>
<keyword evidence="1" id="KW-0732">Signal</keyword>
<accession>U6H1U3</accession>
<protein>
    <recommendedName>
        <fullName evidence="4">Myosin heavy chain</fullName>
    </recommendedName>
</protein>
<feature type="chain" id="PRO_5004671206" description="Myosin heavy chain" evidence="1">
    <location>
        <begin position="26"/>
        <end position="665"/>
    </location>
</feature>
<evidence type="ECO:0008006" key="4">
    <source>
        <dbReference type="Google" id="ProtNLM"/>
    </source>
</evidence>
<feature type="signal peptide" evidence="1">
    <location>
        <begin position="1"/>
        <end position="25"/>
    </location>
</feature>
<evidence type="ECO:0000256" key="1">
    <source>
        <dbReference type="SAM" id="SignalP"/>
    </source>
</evidence>
<reference evidence="2" key="1">
    <citation type="submission" date="2013-10" db="EMBL/GenBank/DDBJ databases">
        <title>Genomic analysis of the causative agents of coccidiosis in chickens.</title>
        <authorList>
            <person name="Reid A.J."/>
            <person name="Blake D."/>
            <person name="Billington K."/>
            <person name="Browne H."/>
            <person name="Dunn M."/>
            <person name="Hung S."/>
            <person name="Kawahara F."/>
            <person name="Miranda-Saavedra D."/>
            <person name="Mourier T."/>
            <person name="Nagra H."/>
            <person name="Otto T.D."/>
            <person name="Rawlings N."/>
            <person name="Sanchez A."/>
            <person name="Sanders M."/>
            <person name="Subramaniam C."/>
            <person name="Tay Y."/>
            <person name="Dear P."/>
            <person name="Doerig C."/>
            <person name="Gruber A."/>
            <person name="Parkinson J."/>
            <person name="Shirley M."/>
            <person name="Wan K.L."/>
            <person name="Berriman M."/>
            <person name="Tomley F."/>
            <person name="Pain A."/>
        </authorList>
    </citation>
    <scope>NUCLEOTIDE SEQUENCE [LARGE SCALE GENOMIC DNA]</scope>
    <source>
        <strain evidence="2">Houghton</strain>
    </source>
</reference>
<dbReference type="EMBL" id="HG695494">
    <property type="protein sequence ID" value="CDI86516.1"/>
    <property type="molecule type" value="Genomic_DNA"/>
</dbReference>